<evidence type="ECO:0000313" key="4">
    <source>
        <dbReference type="Proteomes" id="UP001174934"/>
    </source>
</evidence>
<dbReference type="AlphaFoldDB" id="A0AA39XM04"/>
<proteinExistence type="predicted"/>
<name>A0AA39XM04_9PEZI</name>
<comment type="caution">
    <text evidence="3">The sequence shown here is derived from an EMBL/GenBank/DDBJ whole genome shotgun (WGS) entry which is preliminary data.</text>
</comment>
<keyword evidence="4" id="KW-1185">Reference proteome</keyword>
<dbReference type="Pfam" id="PF16455">
    <property type="entry name" value="UBD"/>
    <property type="match status" value="1"/>
</dbReference>
<dbReference type="InterPro" id="IPR032752">
    <property type="entry name" value="DC-UbP/UBTD2_N"/>
</dbReference>
<feature type="domain" description="DC-UbP/UBTD2 N-terminal" evidence="2">
    <location>
        <begin position="86"/>
        <end position="208"/>
    </location>
</feature>
<reference evidence="3" key="1">
    <citation type="submission" date="2023-06" db="EMBL/GenBank/DDBJ databases">
        <title>Genome-scale phylogeny and comparative genomics of the fungal order Sordariales.</title>
        <authorList>
            <consortium name="Lawrence Berkeley National Laboratory"/>
            <person name="Hensen N."/>
            <person name="Bonometti L."/>
            <person name="Westerberg I."/>
            <person name="Brannstrom I.O."/>
            <person name="Guillou S."/>
            <person name="Cros-Aarteil S."/>
            <person name="Calhoun S."/>
            <person name="Haridas S."/>
            <person name="Kuo A."/>
            <person name="Mondo S."/>
            <person name="Pangilinan J."/>
            <person name="Riley R."/>
            <person name="LaButti K."/>
            <person name="Andreopoulos B."/>
            <person name="Lipzen A."/>
            <person name="Chen C."/>
            <person name="Yanf M."/>
            <person name="Daum C."/>
            <person name="Ng V."/>
            <person name="Clum A."/>
            <person name="Steindorff A."/>
            <person name="Ohm R."/>
            <person name="Martin F."/>
            <person name="Silar P."/>
            <person name="Natvig D."/>
            <person name="Lalanne C."/>
            <person name="Gautier V."/>
            <person name="Ament-velasquez S.L."/>
            <person name="Kruys A."/>
            <person name="Hutchinson M.I."/>
            <person name="Powell A.J."/>
            <person name="Barry K."/>
            <person name="Miller A.N."/>
            <person name="Grigoriev I.V."/>
            <person name="Debuchy R."/>
            <person name="Gladieux P."/>
            <person name="Thoren M.H."/>
            <person name="Johannesson H."/>
        </authorList>
    </citation>
    <scope>NUCLEOTIDE SEQUENCE</scope>
    <source>
        <strain evidence="3">SMH3391-2</strain>
    </source>
</reference>
<evidence type="ECO:0000256" key="1">
    <source>
        <dbReference type="SAM" id="MobiDB-lite"/>
    </source>
</evidence>
<feature type="region of interest" description="Disordered" evidence="1">
    <location>
        <begin position="202"/>
        <end position="263"/>
    </location>
</feature>
<feature type="compositionally biased region" description="Acidic residues" evidence="1">
    <location>
        <begin position="234"/>
        <end position="252"/>
    </location>
</feature>
<dbReference type="EMBL" id="JAULSR010000001">
    <property type="protein sequence ID" value="KAK0636513.1"/>
    <property type="molecule type" value="Genomic_DNA"/>
</dbReference>
<accession>A0AA39XM04</accession>
<dbReference type="PANTHER" id="PTHR13609">
    <property type="entry name" value="UBIQUITIN DOMAIN CONTAINING 1 PROTEIN-RELATED"/>
    <property type="match status" value="1"/>
</dbReference>
<feature type="compositionally biased region" description="Low complexity" evidence="1">
    <location>
        <begin position="48"/>
        <end position="65"/>
    </location>
</feature>
<feature type="compositionally biased region" description="Basic and acidic residues" evidence="1">
    <location>
        <begin position="253"/>
        <end position="263"/>
    </location>
</feature>
<evidence type="ECO:0000313" key="3">
    <source>
        <dbReference type="EMBL" id="KAK0636513.1"/>
    </source>
</evidence>
<feature type="non-terminal residue" evidence="3">
    <location>
        <position position="1"/>
    </location>
</feature>
<dbReference type="Proteomes" id="UP001174934">
    <property type="component" value="Unassembled WGS sequence"/>
</dbReference>
<feature type="compositionally biased region" description="Gly residues" evidence="1">
    <location>
        <begin position="38"/>
        <end position="47"/>
    </location>
</feature>
<dbReference type="InterPro" id="IPR039869">
    <property type="entry name" value="UBTD1/2"/>
</dbReference>
<evidence type="ECO:0000259" key="2">
    <source>
        <dbReference type="Pfam" id="PF16455"/>
    </source>
</evidence>
<sequence length="364" mass="38805">QGCCISRPSGPNSPYPGGVDASGSARAINDALQQQPVGGPGGGGANGGASSSQAGGDDPLPSPSSVGGGGSRRHSRHTQSLAQHINRPLRRHEWTSRNRVWTRPALARERQEFFDTRVTGRQEIWQTLRAALEVLWAADADGGARRGGGDGPSEEDPTVALATAQSIITAADITLPTGDPAQGAYDALGNYYSLPEHVVSDPLNVARDGGSTAADDNDDNDNTRPLGDAKVDLTGEEEDETGEDRDEADDEEAERRREEKGKAVMDIRDQITIRARLSDGSRDVNVAVGKGETVRSIARHIGDEAQASQPFFFTSHPHRTSHTPLPPNKKIRVAYMGKILKEGLPLPAQGWKAGHVVNALVFNR</sequence>
<organism evidence="3 4">
    <name type="scientific">Bombardia bombarda</name>
    <dbReference type="NCBI Taxonomy" id="252184"/>
    <lineage>
        <taxon>Eukaryota</taxon>
        <taxon>Fungi</taxon>
        <taxon>Dikarya</taxon>
        <taxon>Ascomycota</taxon>
        <taxon>Pezizomycotina</taxon>
        <taxon>Sordariomycetes</taxon>
        <taxon>Sordariomycetidae</taxon>
        <taxon>Sordariales</taxon>
        <taxon>Lasiosphaeriaceae</taxon>
        <taxon>Bombardia</taxon>
    </lineage>
</organism>
<gene>
    <name evidence="3" type="ORF">B0T17DRAFT_483551</name>
</gene>
<protein>
    <recommendedName>
        <fullName evidence="2">DC-UbP/UBTD2 N-terminal domain-containing protein</fullName>
    </recommendedName>
</protein>
<dbReference type="InterPro" id="IPR038169">
    <property type="entry name" value="DC-UbP/UBTD2_N_sf"/>
</dbReference>
<dbReference type="Gene3D" id="1.20.225.20">
    <property type="entry name" value="Ub domain-containing protein, DC-UbP/UBTD2, N-terminal domain"/>
    <property type="match status" value="1"/>
</dbReference>
<feature type="region of interest" description="Disordered" evidence="1">
    <location>
        <begin position="1"/>
        <end position="90"/>
    </location>
</feature>